<organism evidence="1 2">
    <name type="scientific">Streptomyces marispadix</name>
    <dbReference type="NCBI Taxonomy" id="2922868"/>
    <lineage>
        <taxon>Bacteria</taxon>
        <taxon>Bacillati</taxon>
        <taxon>Actinomycetota</taxon>
        <taxon>Actinomycetes</taxon>
        <taxon>Kitasatosporales</taxon>
        <taxon>Streptomycetaceae</taxon>
        <taxon>Streptomyces</taxon>
    </lineage>
</organism>
<dbReference type="RefSeq" id="WP_241059120.1">
    <property type="nucleotide sequence ID" value="NZ_JAKWJU010000002.1"/>
</dbReference>
<evidence type="ECO:0000313" key="2">
    <source>
        <dbReference type="Proteomes" id="UP001166784"/>
    </source>
</evidence>
<accession>A0ABS9SYC4</accession>
<reference evidence="1" key="2">
    <citation type="journal article" date="2023" name="Int. J. Syst. Evol. Microbiol.">
        <title>Streptomyces marispadix sp. nov., isolated from marine beach sediment of the Northern Coast of Portugal.</title>
        <authorList>
            <person name="dos Santos J.D.N."/>
            <person name="Vitorino I.R."/>
            <person name="Kallscheuer N."/>
            <person name="Srivastava A."/>
            <person name="Krautwurst S."/>
            <person name="Marz M."/>
            <person name="Jogler C."/>
            <person name="Lobo Da Cunha A."/>
            <person name="Catita J."/>
            <person name="Goncalves H."/>
            <person name="Gonzalez I."/>
            <person name="Reyes F."/>
            <person name="Lage O.M."/>
        </authorList>
    </citation>
    <scope>NUCLEOTIDE SEQUENCE</scope>
    <source>
        <strain evidence="1">M600PL45_2</strain>
    </source>
</reference>
<gene>
    <name evidence="1" type="ORF">MMA15_11720</name>
</gene>
<evidence type="ECO:0000313" key="1">
    <source>
        <dbReference type="EMBL" id="MCH6161046.1"/>
    </source>
</evidence>
<dbReference type="Proteomes" id="UP001166784">
    <property type="component" value="Unassembled WGS sequence"/>
</dbReference>
<comment type="caution">
    <text evidence="1">The sequence shown here is derived from an EMBL/GenBank/DDBJ whole genome shotgun (WGS) entry which is preliminary data.</text>
</comment>
<dbReference type="EMBL" id="JAKWJU010000002">
    <property type="protein sequence ID" value="MCH6161046.1"/>
    <property type="molecule type" value="Genomic_DNA"/>
</dbReference>
<keyword evidence="2" id="KW-1185">Reference proteome</keyword>
<reference evidence="1" key="1">
    <citation type="submission" date="2022-03" db="EMBL/GenBank/DDBJ databases">
        <authorList>
            <person name="Santos J.D.N."/>
            <person name="Kallscheuer N."/>
            <person name="Jogler C."/>
            <person name="Lage O.M."/>
        </authorList>
    </citation>
    <scope>NUCLEOTIDE SEQUENCE</scope>
    <source>
        <strain evidence="1">M600PL45_2</strain>
    </source>
</reference>
<name>A0ABS9SYC4_9ACTN</name>
<sequence>MRFSEYYNIPTTPEDDWFDTFMPADTKLFVDPFLIWERTEGQWASAHDHLIDFFEMVFDLVKKSGGNTSSVSWRQSKKLLLFPEPFEFCLGVAESSPMGIGSGACLQRDMLEGVKVATGLGMSRVAHMEMLNLFQGGMGVDRLSDMTCNILKSYFIAYTQEVCRRHHVPMREFDVTNAEWNKDYCRWVSKKCELPVNPAINRPLILTPASFLRRIPVATPDGFWSWAWSNMSEELRGDLAFDIARNVERREKAKLARENPDVAALYLKALEEEPKNPYPIHDDPDMLVHWYEAGAELAENSPLSFVPEREADFGKFVEVVVDCFRHSIEDQDGWQILWGEKRGREERISQALFRSSVIHYCRANDIDLSGEADAGRGPGRLQVLAWLVSSCTR</sequence>
<protein>
    <submittedName>
        <fullName evidence="1">Uncharacterized protein</fullName>
    </submittedName>
</protein>
<proteinExistence type="predicted"/>